<dbReference type="Proteomes" id="UP000051574">
    <property type="component" value="Unassembled WGS sequence"/>
</dbReference>
<evidence type="ECO:0000313" key="2">
    <source>
        <dbReference type="EMBL" id="KRT85060.1"/>
    </source>
</evidence>
<accession>A0A0T6BCN5</accession>
<sequence length="117" mass="14297">MGDQREAPERILEQQILQLKKQHQIQHQILLQRFQQQQQHLAEQHEQQLRQHLKEFWEQQKKLQEEIRHREHLEALRKKEKHEESAVASNEVKQKLQTFLRQRASGCSKAQPQENSW</sequence>
<dbReference type="OrthoDB" id="5232919at2759"/>
<dbReference type="EMBL" id="LJIG01001880">
    <property type="protein sequence ID" value="KRT85060.1"/>
    <property type="molecule type" value="Genomic_DNA"/>
</dbReference>
<dbReference type="AlphaFoldDB" id="A0A0T6BCN5"/>
<keyword evidence="3" id="KW-1185">Reference proteome</keyword>
<protein>
    <recommendedName>
        <fullName evidence="4">Histone deacetylase</fullName>
    </recommendedName>
</protein>
<keyword evidence="1" id="KW-0175">Coiled coil</keyword>
<comment type="caution">
    <text evidence="2">The sequence shown here is derived from an EMBL/GenBank/DDBJ whole genome shotgun (WGS) entry which is preliminary data.</text>
</comment>
<proteinExistence type="predicted"/>
<evidence type="ECO:0008006" key="4">
    <source>
        <dbReference type="Google" id="ProtNLM"/>
    </source>
</evidence>
<dbReference type="Gene3D" id="6.10.250.1550">
    <property type="match status" value="1"/>
</dbReference>
<evidence type="ECO:0000313" key="3">
    <source>
        <dbReference type="Proteomes" id="UP000051574"/>
    </source>
</evidence>
<gene>
    <name evidence="2" type="ORF">AMK59_999</name>
</gene>
<organism evidence="2 3">
    <name type="scientific">Oryctes borbonicus</name>
    <dbReference type="NCBI Taxonomy" id="1629725"/>
    <lineage>
        <taxon>Eukaryota</taxon>
        <taxon>Metazoa</taxon>
        <taxon>Ecdysozoa</taxon>
        <taxon>Arthropoda</taxon>
        <taxon>Hexapoda</taxon>
        <taxon>Insecta</taxon>
        <taxon>Pterygota</taxon>
        <taxon>Neoptera</taxon>
        <taxon>Endopterygota</taxon>
        <taxon>Coleoptera</taxon>
        <taxon>Polyphaga</taxon>
        <taxon>Scarabaeiformia</taxon>
        <taxon>Scarabaeidae</taxon>
        <taxon>Dynastinae</taxon>
        <taxon>Oryctes</taxon>
    </lineage>
</organism>
<feature type="coiled-coil region" evidence="1">
    <location>
        <begin position="31"/>
        <end position="62"/>
    </location>
</feature>
<evidence type="ECO:0000256" key="1">
    <source>
        <dbReference type="SAM" id="Coils"/>
    </source>
</evidence>
<name>A0A0T6BCN5_9SCAR</name>
<reference evidence="2 3" key="1">
    <citation type="submission" date="2015-09" db="EMBL/GenBank/DDBJ databases">
        <title>Draft genome of the scarab beetle Oryctes borbonicus.</title>
        <authorList>
            <person name="Meyer J.M."/>
            <person name="Markov G.V."/>
            <person name="Baskaran P."/>
            <person name="Herrmann M."/>
            <person name="Sommer R.J."/>
            <person name="Roedelsperger C."/>
        </authorList>
    </citation>
    <scope>NUCLEOTIDE SEQUENCE [LARGE SCALE GENOMIC DNA]</scope>
    <source>
        <strain evidence="2">OB123</strain>
        <tissue evidence="2">Whole animal</tissue>
    </source>
</reference>